<evidence type="ECO:0000313" key="2">
    <source>
        <dbReference type="Proteomes" id="UP000294134"/>
    </source>
</evidence>
<dbReference type="Proteomes" id="UP000294134">
    <property type="component" value="Segment"/>
</dbReference>
<evidence type="ECO:0000313" key="1">
    <source>
        <dbReference type="EMBL" id="QBJ02898.1"/>
    </source>
</evidence>
<name>A0A481W596_9CAUD</name>
<organism evidence="1 2">
    <name type="scientific">Pseudomonas phage Psa21</name>
    <dbReference type="NCBI Taxonomy" id="2530023"/>
    <lineage>
        <taxon>Viruses</taxon>
        <taxon>Duplodnaviria</taxon>
        <taxon>Heunggongvirae</taxon>
        <taxon>Uroviricota</taxon>
        <taxon>Caudoviricetes</taxon>
        <taxon>Chimalliviridae</taxon>
        <taxon>Tepukevirus</taxon>
        <taxon>Tepukevirus Psa21</taxon>
    </lineage>
</organism>
<proteinExistence type="predicted"/>
<accession>A0A481W596</accession>
<sequence length="106" mass="12382">MVDENLTPVYTYSRLVGKFYSRVKSTRKALFIKTEEPHERIYFDQYNYARYALIEIGKTPVSLDVPVGQYNLQIRETNSDEPVAVLPYYVVKEVKYAPERTKSVGH</sequence>
<reference evidence="1 2" key="1">
    <citation type="submission" date="2019-02" db="EMBL/GenBank/DDBJ databases">
        <authorList>
            <person name="Frampton R.A."/>
            <person name="Wojtus J.K."/>
            <person name="Fineran P.C."/>
            <person name="Hendrickson H.L."/>
        </authorList>
    </citation>
    <scope>NUCLEOTIDE SEQUENCE [LARGE SCALE GENOMIC DNA]</scope>
</reference>
<dbReference type="EMBL" id="MK552327">
    <property type="protein sequence ID" value="QBJ02898.1"/>
    <property type="molecule type" value="Genomic_DNA"/>
</dbReference>
<gene>
    <name evidence="1" type="ORF">PSA21_372</name>
</gene>
<protein>
    <submittedName>
        <fullName evidence="1">Uncharacterized protein</fullName>
    </submittedName>
</protein>
<keyword evidence="2" id="KW-1185">Reference proteome</keyword>